<dbReference type="OrthoDB" id="166375at2759"/>
<protein>
    <submittedName>
        <fullName evidence="2">Uncharacterized protein</fullName>
    </submittedName>
</protein>
<proteinExistence type="predicted"/>
<keyword evidence="3" id="KW-1185">Reference proteome</keyword>
<evidence type="ECO:0000313" key="3">
    <source>
        <dbReference type="Proteomes" id="UP000253551"/>
    </source>
</evidence>
<sequence length="195" mass="22221">MEQINQKREDIKNAREYVLNDKEVNEMIEKKKSVKGSSTNAALEKAQLIARLEHAKSNNEVDQVLRLSKELKELDERTFNAEGQKQNVWAGINSRNREKDRIEAHEAELRANEIRRKELLESARAYKAAAAEAMRANSELDPSVAMAEVTKKPLAKLVALNTSSFNFGMTLKYQTPYEKLYNKIAKEVSVELLGE</sequence>
<dbReference type="STRING" id="4846.A0A367IJU9"/>
<accession>A0A367IJU9</accession>
<keyword evidence="1" id="KW-0175">Coiled coil</keyword>
<feature type="coiled-coil region" evidence="1">
    <location>
        <begin position="57"/>
        <end position="122"/>
    </location>
</feature>
<dbReference type="Proteomes" id="UP000253551">
    <property type="component" value="Unassembled WGS sequence"/>
</dbReference>
<reference evidence="2 3" key="1">
    <citation type="journal article" date="2018" name="G3 (Bethesda)">
        <title>Phylogenetic and Phylogenomic Definition of Rhizopus Species.</title>
        <authorList>
            <person name="Gryganskyi A.P."/>
            <person name="Golan J."/>
            <person name="Dolatabadi S."/>
            <person name="Mondo S."/>
            <person name="Robb S."/>
            <person name="Idnurm A."/>
            <person name="Muszewska A."/>
            <person name="Steczkiewicz K."/>
            <person name="Masonjones S."/>
            <person name="Liao H.L."/>
            <person name="Gajdeczka M.T."/>
            <person name="Anike F."/>
            <person name="Vuek A."/>
            <person name="Anishchenko I.M."/>
            <person name="Voigt K."/>
            <person name="de Hoog G.S."/>
            <person name="Smith M.E."/>
            <person name="Heitman J."/>
            <person name="Vilgalys R."/>
            <person name="Stajich J.E."/>
        </authorList>
    </citation>
    <scope>NUCLEOTIDE SEQUENCE [LARGE SCALE GENOMIC DNA]</scope>
    <source>
        <strain evidence="2 3">LSU 92-RS-03</strain>
    </source>
</reference>
<comment type="caution">
    <text evidence="2">The sequence shown here is derived from an EMBL/GenBank/DDBJ whole genome shotgun (WGS) entry which is preliminary data.</text>
</comment>
<evidence type="ECO:0000313" key="2">
    <source>
        <dbReference type="EMBL" id="RCH77952.1"/>
    </source>
</evidence>
<name>A0A367IJU9_RHIST</name>
<gene>
    <name evidence="2" type="ORF">CU098_005801</name>
</gene>
<dbReference type="AlphaFoldDB" id="A0A367IJU9"/>
<dbReference type="EMBL" id="PJQM01007597">
    <property type="protein sequence ID" value="RCH77952.1"/>
    <property type="molecule type" value="Genomic_DNA"/>
</dbReference>
<organism evidence="2 3">
    <name type="scientific">Rhizopus stolonifer</name>
    <name type="common">Rhizopus nigricans</name>
    <dbReference type="NCBI Taxonomy" id="4846"/>
    <lineage>
        <taxon>Eukaryota</taxon>
        <taxon>Fungi</taxon>
        <taxon>Fungi incertae sedis</taxon>
        <taxon>Mucoromycota</taxon>
        <taxon>Mucoromycotina</taxon>
        <taxon>Mucoromycetes</taxon>
        <taxon>Mucorales</taxon>
        <taxon>Mucorineae</taxon>
        <taxon>Rhizopodaceae</taxon>
        <taxon>Rhizopus</taxon>
    </lineage>
</organism>
<evidence type="ECO:0000256" key="1">
    <source>
        <dbReference type="SAM" id="Coils"/>
    </source>
</evidence>